<dbReference type="Gene3D" id="3.50.50.60">
    <property type="entry name" value="FAD/NAD(P)-binding domain"/>
    <property type="match status" value="1"/>
</dbReference>
<dbReference type="InterPro" id="IPR017830">
    <property type="entry name" value="SQase_HpnE"/>
</dbReference>
<dbReference type="EMBL" id="LAZR01008612">
    <property type="protein sequence ID" value="KKM77644.1"/>
    <property type="molecule type" value="Genomic_DNA"/>
</dbReference>
<proteinExistence type="predicted"/>
<dbReference type="Pfam" id="PF01593">
    <property type="entry name" value="Amino_oxidase"/>
    <property type="match status" value="1"/>
</dbReference>
<dbReference type="PANTHER" id="PTHR42923:SF47">
    <property type="entry name" value="BLR3003 PROTEIN"/>
    <property type="match status" value="1"/>
</dbReference>
<evidence type="ECO:0000259" key="1">
    <source>
        <dbReference type="Pfam" id="PF01593"/>
    </source>
</evidence>
<dbReference type="SUPFAM" id="SSF51905">
    <property type="entry name" value="FAD/NAD(P)-binding domain"/>
    <property type="match status" value="1"/>
</dbReference>
<dbReference type="PANTHER" id="PTHR42923">
    <property type="entry name" value="PROTOPORPHYRINOGEN OXIDASE"/>
    <property type="match status" value="1"/>
</dbReference>
<gene>
    <name evidence="2" type="ORF">LCGC14_1367940</name>
</gene>
<name>A0A0F9K662_9ZZZZ</name>
<dbReference type="InterPro" id="IPR036188">
    <property type="entry name" value="FAD/NAD-bd_sf"/>
</dbReference>
<dbReference type="InterPro" id="IPR050464">
    <property type="entry name" value="Zeta_carotene_desat/Oxidored"/>
</dbReference>
<dbReference type="GO" id="GO:0016491">
    <property type="term" value="F:oxidoreductase activity"/>
    <property type="evidence" value="ECO:0007669"/>
    <property type="project" value="InterPro"/>
</dbReference>
<feature type="domain" description="Amine oxidase" evidence="1">
    <location>
        <begin position="11"/>
        <end position="421"/>
    </location>
</feature>
<sequence length="427" mass="46639">MTTLIIGGGWSGLAAAVTLTKQGHPVHLIESAKQLGGRARSVLWEDHIIDNGQHLMIGAYQQMLEMMELIGISSDQVFDRYPMDITLYDTEFPPLNLSAKSRLPWPLSLVWNLIISAGLSGFYQLAKLQASSKKLLLSNDISVSDWLLQTKQSDRLIKQLWIPLCLATLNTPITEASAHRFAIVLRDSIGKGQSAADALIPRIPLGDVFPNVAAKYIKEHGGKISLQTRAKTLLLNDNKVQGIVDQDGRQILASNIIVAASPSQSADLLSPFHTITKPNEYPISTVYLRYPNPVNLPSPMFGMTGTISQWVFDRSSQSTGLIAIVISAPGEHEKLSKAELVDAVSKELHALLPSLPEQAKDSLVIREKRATFACTVNIEGERPHCETTIDGLWLAGDFVANDYPATLEGAISNGRYCAELLLSKALT</sequence>
<dbReference type="InterPro" id="IPR002937">
    <property type="entry name" value="Amino_oxidase"/>
</dbReference>
<dbReference type="AlphaFoldDB" id="A0A0F9K662"/>
<dbReference type="NCBIfam" id="TIGR03467">
    <property type="entry name" value="HpnE"/>
    <property type="match status" value="1"/>
</dbReference>
<protein>
    <recommendedName>
        <fullName evidence="1">Amine oxidase domain-containing protein</fullName>
    </recommendedName>
</protein>
<accession>A0A0F9K662</accession>
<reference evidence="2" key="1">
    <citation type="journal article" date="2015" name="Nature">
        <title>Complex archaea that bridge the gap between prokaryotes and eukaryotes.</title>
        <authorList>
            <person name="Spang A."/>
            <person name="Saw J.H."/>
            <person name="Jorgensen S.L."/>
            <person name="Zaremba-Niedzwiedzka K."/>
            <person name="Martijn J."/>
            <person name="Lind A.E."/>
            <person name="van Eijk R."/>
            <person name="Schleper C."/>
            <person name="Guy L."/>
            <person name="Ettema T.J."/>
        </authorList>
    </citation>
    <scope>NUCLEOTIDE SEQUENCE</scope>
</reference>
<evidence type="ECO:0000313" key="2">
    <source>
        <dbReference type="EMBL" id="KKM77644.1"/>
    </source>
</evidence>
<comment type="caution">
    <text evidence="2">The sequence shown here is derived from an EMBL/GenBank/DDBJ whole genome shotgun (WGS) entry which is preliminary data.</text>
</comment>
<organism evidence="2">
    <name type="scientific">marine sediment metagenome</name>
    <dbReference type="NCBI Taxonomy" id="412755"/>
    <lineage>
        <taxon>unclassified sequences</taxon>
        <taxon>metagenomes</taxon>
        <taxon>ecological metagenomes</taxon>
    </lineage>
</organism>